<dbReference type="InterPro" id="IPR002397">
    <property type="entry name" value="Cyt_P450_B"/>
</dbReference>
<dbReference type="InterPro" id="IPR036396">
    <property type="entry name" value="Cyt_P450_sf"/>
</dbReference>
<dbReference type="SUPFAM" id="SSF48264">
    <property type="entry name" value="Cytochrome P450"/>
    <property type="match status" value="1"/>
</dbReference>
<dbReference type="PANTHER" id="PTHR46696">
    <property type="entry name" value="P450, PUTATIVE (EUROFUNG)-RELATED"/>
    <property type="match status" value="1"/>
</dbReference>
<evidence type="ECO:0000256" key="2">
    <source>
        <dbReference type="ARBA" id="ARBA00022617"/>
    </source>
</evidence>
<keyword evidence="2" id="KW-0349">Heme</keyword>
<keyword evidence="5" id="KW-0408">Iron</keyword>
<name>A0A1H6EE49_9ACTN</name>
<evidence type="ECO:0000256" key="6">
    <source>
        <dbReference type="ARBA" id="ARBA00023033"/>
    </source>
</evidence>
<dbReference type="Gene3D" id="1.10.630.10">
    <property type="entry name" value="Cytochrome P450"/>
    <property type="match status" value="1"/>
</dbReference>
<comment type="similarity">
    <text evidence="1">Belongs to the cytochrome P450 family.</text>
</comment>
<reference evidence="7 8" key="1">
    <citation type="submission" date="2016-10" db="EMBL/GenBank/DDBJ databases">
        <authorList>
            <person name="de Groot N.N."/>
        </authorList>
    </citation>
    <scope>NUCLEOTIDE SEQUENCE [LARGE SCALE GENOMIC DNA]</scope>
    <source>
        <strain evidence="7 8">CGMCC 4.7037</strain>
    </source>
</reference>
<dbReference type="EMBL" id="FNVT01000009">
    <property type="protein sequence ID" value="SEG95269.1"/>
    <property type="molecule type" value="Genomic_DNA"/>
</dbReference>
<dbReference type="AlphaFoldDB" id="A0A1H6EE49"/>
<keyword evidence="4" id="KW-0560">Oxidoreductase</keyword>
<evidence type="ECO:0000313" key="7">
    <source>
        <dbReference type="EMBL" id="SEG95269.1"/>
    </source>
</evidence>
<keyword evidence="6" id="KW-0503">Monooxygenase</keyword>
<evidence type="ECO:0000256" key="1">
    <source>
        <dbReference type="ARBA" id="ARBA00010617"/>
    </source>
</evidence>
<dbReference type="InterPro" id="IPR001128">
    <property type="entry name" value="Cyt_P450"/>
</dbReference>
<dbReference type="Proteomes" id="UP000236732">
    <property type="component" value="Unassembled WGS sequence"/>
</dbReference>
<dbReference type="GO" id="GO:0016705">
    <property type="term" value="F:oxidoreductase activity, acting on paired donors, with incorporation or reduction of molecular oxygen"/>
    <property type="evidence" value="ECO:0007669"/>
    <property type="project" value="InterPro"/>
</dbReference>
<accession>A0A1H6EE49</accession>
<keyword evidence="8" id="KW-1185">Reference proteome</keyword>
<gene>
    <name evidence="7" type="ORF">SAMN05444920_10921</name>
</gene>
<dbReference type="GO" id="GO:0004497">
    <property type="term" value="F:monooxygenase activity"/>
    <property type="evidence" value="ECO:0007669"/>
    <property type="project" value="UniProtKB-KW"/>
</dbReference>
<dbReference type="Pfam" id="PF00067">
    <property type="entry name" value="p450"/>
    <property type="match status" value="1"/>
</dbReference>
<dbReference type="RefSeq" id="WP_200824311.1">
    <property type="nucleotide sequence ID" value="NZ_FNVT01000009.1"/>
</dbReference>
<keyword evidence="3" id="KW-0479">Metal-binding</keyword>
<evidence type="ECO:0000313" key="8">
    <source>
        <dbReference type="Proteomes" id="UP000236732"/>
    </source>
</evidence>
<sequence>MPPIFPFTTPPTEEADQEALRLLERGPVVPATMGPHEVYLALGYHAVRQVLSDNRFSREEAIKPGGPVYIPSASNPFVITSMDPPRHARIRKLMSQTFTPRMVDRLQPRVQAIVDDLLDPLEPPADLVRDFTGPLPVMVICELLGAPYEDRSQIESWSRTLTSNVLPIEEIRAAERAIQAYLRDLVELKRREPDEALIAELVRVNDAEHHLTADELVSNLQVLLTAGHETTVNQLGNFTVTLLRDPGQLALVRDDPGLMPQAIEELLRYSRLSSAALPRVTTEDVLLEGVLIPKGAAVMPIVAAANRDPSVFPEPHRFDITRQEPAPHVALGHGTHFCLGAHLTRLELRVALTSLFERFPKLALVTDDLSYDPLSPGRRLMSLRVTW</sequence>
<dbReference type="PANTHER" id="PTHR46696:SF6">
    <property type="entry name" value="P450, PUTATIVE (EUROFUNG)-RELATED"/>
    <property type="match status" value="1"/>
</dbReference>
<dbReference type="FunFam" id="1.10.630.10:FF:000018">
    <property type="entry name" value="Cytochrome P450 monooxygenase"/>
    <property type="match status" value="1"/>
</dbReference>
<evidence type="ECO:0000256" key="3">
    <source>
        <dbReference type="ARBA" id="ARBA00022723"/>
    </source>
</evidence>
<proteinExistence type="inferred from homology"/>
<evidence type="ECO:0000256" key="4">
    <source>
        <dbReference type="ARBA" id="ARBA00023002"/>
    </source>
</evidence>
<protein>
    <submittedName>
        <fullName evidence="7">Cytochrome P450</fullName>
    </submittedName>
</protein>
<dbReference type="PRINTS" id="PR00359">
    <property type="entry name" value="BP450"/>
</dbReference>
<evidence type="ECO:0000256" key="5">
    <source>
        <dbReference type="ARBA" id="ARBA00023004"/>
    </source>
</evidence>
<dbReference type="GO" id="GO:0005506">
    <property type="term" value="F:iron ion binding"/>
    <property type="evidence" value="ECO:0007669"/>
    <property type="project" value="InterPro"/>
</dbReference>
<organism evidence="7 8">
    <name type="scientific">Nonomuraea solani</name>
    <dbReference type="NCBI Taxonomy" id="1144553"/>
    <lineage>
        <taxon>Bacteria</taxon>
        <taxon>Bacillati</taxon>
        <taxon>Actinomycetota</taxon>
        <taxon>Actinomycetes</taxon>
        <taxon>Streptosporangiales</taxon>
        <taxon>Streptosporangiaceae</taxon>
        <taxon>Nonomuraea</taxon>
    </lineage>
</organism>
<dbReference type="GO" id="GO:0020037">
    <property type="term" value="F:heme binding"/>
    <property type="evidence" value="ECO:0007669"/>
    <property type="project" value="InterPro"/>
</dbReference>
<dbReference type="CDD" id="cd11031">
    <property type="entry name" value="Cyp158A-like"/>
    <property type="match status" value="1"/>
</dbReference>